<keyword evidence="1" id="KW-0378">Hydrolase</keyword>
<dbReference type="OrthoDB" id="9772024at2"/>
<organism evidence="3 4">
    <name type="scientific">Orenia metallireducens</name>
    <dbReference type="NCBI Taxonomy" id="1413210"/>
    <lineage>
        <taxon>Bacteria</taxon>
        <taxon>Bacillati</taxon>
        <taxon>Bacillota</taxon>
        <taxon>Clostridia</taxon>
        <taxon>Halanaerobiales</taxon>
        <taxon>Halobacteroidaceae</taxon>
        <taxon>Orenia</taxon>
    </lineage>
</organism>
<dbReference type="GO" id="GO:0008745">
    <property type="term" value="F:N-acetylmuramoyl-L-alanine amidase activity"/>
    <property type="evidence" value="ECO:0007669"/>
    <property type="project" value="InterPro"/>
</dbReference>
<reference evidence="4" key="1">
    <citation type="submission" date="2016-07" db="EMBL/GenBank/DDBJ databases">
        <authorList>
            <person name="Florea S."/>
            <person name="Webb J.S."/>
            <person name="Jaromczyk J."/>
            <person name="Schardl C.L."/>
        </authorList>
    </citation>
    <scope>NUCLEOTIDE SEQUENCE [LARGE SCALE GENOMIC DNA]</scope>
    <source>
        <strain evidence="4">Z6</strain>
    </source>
</reference>
<evidence type="ECO:0000259" key="2">
    <source>
        <dbReference type="SMART" id="SM00646"/>
    </source>
</evidence>
<dbReference type="PANTHER" id="PTHR30404:SF0">
    <property type="entry name" value="N-ACETYLMURAMOYL-L-ALANINE AMIDASE AMIC"/>
    <property type="match status" value="1"/>
</dbReference>
<feature type="domain" description="MurNAc-LAA" evidence="2">
    <location>
        <begin position="63"/>
        <end position="168"/>
    </location>
</feature>
<dbReference type="SUPFAM" id="SSF53187">
    <property type="entry name" value="Zn-dependent exopeptidases"/>
    <property type="match status" value="1"/>
</dbReference>
<dbReference type="GO" id="GO:0030288">
    <property type="term" value="C:outer membrane-bounded periplasmic space"/>
    <property type="evidence" value="ECO:0007669"/>
    <property type="project" value="TreeGrafter"/>
</dbReference>
<keyword evidence="4" id="KW-1185">Reference proteome</keyword>
<dbReference type="GO" id="GO:0009253">
    <property type="term" value="P:peptidoglycan catabolic process"/>
    <property type="evidence" value="ECO:0007669"/>
    <property type="project" value="InterPro"/>
</dbReference>
<dbReference type="SMART" id="SM00646">
    <property type="entry name" value="Ami_3"/>
    <property type="match status" value="1"/>
</dbReference>
<comment type="caution">
    <text evidence="3">The sequence shown here is derived from an EMBL/GenBank/DDBJ whole genome shotgun (WGS) entry which is preliminary data.</text>
</comment>
<evidence type="ECO:0000313" key="4">
    <source>
        <dbReference type="Proteomes" id="UP000093514"/>
    </source>
</evidence>
<dbReference type="EMBL" id="LWDV01000003">
    <property type="protein sequence ID" value="OCL28624.1"/>
    <property type="molecule type" value="Genomic_DNA"/>
</dbReference>
<evidence type="ECO:0000313" key="3">
    <source>
        <dbReference type="EMBL" id="OCL28624.1"/>
    </source>
</evidence>
<accession>A0A1C0AD90</accession>
<dbReference type="RefSeq" id="WP_068714334.1">
    <property type="nucleotide sequence ID" value="NZ_LWDV01000003.1"/>
</dbReference>
<evidence type="ECO:0000256" key="1">
    <source>
        <dbReference type="ARBA" id="ARBA00022801"/>
    </source>
</evidence>
<dbReference type="CDD" id="cd02696">
    <property type="entry name" value="MurNAc-LAA"/>
    <property type="match status" value="1"/>
</dbReference>
<protein>
    <recommendedName>
        <fullName evidence="2">MurNAc-LAA domain-containing protein</fullName>
    </recommendedName>
</protein>
<dbReference type="Pfam" id="PF01520">
    <property type="entry name" value="Amidase_3"/>
    <property type="match status" value="1"/>
</dbReference>
<dbReference type="Gene3D" id="3.40.630.40">
    <property type="entry name" value="Zn-dependent exopeptidases"/>
    <property type="match status" value="1"/>
</dbReference>
<sequence length="178" mass="19796">MIIIDAGHGGEDPGASGQFSNEKDVALQISRMLYTLLKEDGHNTRLTREDDSYPKWEDRVRSTAEDLFISIHCNASNNPRAAGIETFCYTSSEEGKELAELVQANLIKGTGRVDRGVKENENLYVLKNTKCPAVLAEIGFISNIEEEVLLNCVEYQVEVSLAIVKAVDEFVRSRKSNN</sequence>
<dbReference type="AlphaFoldDB" id="A0A1C0AD90"/>
<reference evidence="3 4" key="2">
    <citation type="submission" date="2016-08" db="EMBL/GenBank/DDBJ databases">
        <title>Orenia metallireducens sp. nov. strain Z6, a Novel Metal-reducing Firmicute from the Deep Subsurface.</title>
        <authorList>
            <person name="Maxim B.I."/>
            <person name="Kenneth K."/>
            <person name="Flynn T.M."/>
            <person name="Oloughlin E.J."/>
            <person name="Locke R.A."/>
            <person name="Weber J.R."/>
            <person name="Egan S.M."/>
            <person name="Mackie R.I."/>
            <person name="Cann I.K."/>
        </authorList>
    </citation>
    <scope>NUCLEOTIDE SEQUENCE [LARGE SCALE GENOMIC DNA]</scope>
    <source>
        <strain evidence="3 4">Z6</strain>
    </source>
</reference>
<proteinExistence type="predicted"/>
<dbReference type="InterPro" id="IPR050695">
    <property type="entry name" value="N-acetylmuramoyl_amidase_3"/>
</dbReference>
<dbReference type="InterPro" id="IPR002508">
    <property type="entry name" value="MurNAc-LAA_cat"/>
</dbReference>
<dbReference type="Proteomes" id="UP000093514">
    <property type="component" value="Unassembled WGS sequence"/>
</dbReference>
<name>A0A1C0AD90_9FIRM</name>
<dbReference type="PANTHER" id="PTHR30404">
    <property type="entry name" value="N-ACETYLMURAMOYL-L-ALANINE AMIDASE"/>
    <property type="match status" value="1"/>
</dbReference>
<gene>
    <name evidence="3" type="ORF">U472_00255</name>
</gene>